<dbReference type="Proteomes" id="UP000299102">
    <property type="component" value="Unassembled WGS sequence"/>
</dbReference>
<evidence type="ECO:0000313" key="2">
    <source>
        <dbReference type="Proteomes" id="UP000299102"/>
    </source>
</evidence>
<protein>
    <submittedName>
        <fullName evidence="1">Uncharacterized protein</fullName>
    </submittedName>
</protein>
<proteinExistence type="predicted"/>
<sequence length="131" mass="14878">MPDAAVSYAESPAKVVHDEYAGRVRVCAKSRATAMHIIIICTKTIFNFPGGDTVSIVFYINSASVTLMGCRPWTVIRNGTLQDFSQPNSDLERTDPLKVPPRSIEYSVRFPEINAARYRTYERVYKERTRE</sequence>
<organism evidence="1 2">
    <name type="scientific">Eumeta variegata</name>
    <name type="common">Bagworm moth</name>
    <name type="synonym">Eumeta japonica</name>
    <dbReference type="NCBI Taxonomy" id="151549"/>
    <lineage>
        <taxon>Eukaryota</taxon>
        <taxon>Metazoa</taxon>
        <taxon>Ecdysozoa</taxon>
        <taxon>Arthropoda</taxon>
        <taxon>Hexapoda</taxon>
        <taxon>Insecta</taxon>
        <taxon>Pterygota</taxon>
        <taxon>Neoptera</taxon>
        <taxon>Endopterygota</taxon>
        <taxon>Lepidoptera</taxon>
        <taxon>Glossata</taxon>
        <taxon>Ditrysia</taxon>
        <taxon>Tineoidea</taxon>
        <taxon>Psychidae</taxon>
        <taxon>Oiketicinae</taxon>
        <taxon>Eumeta</taxon>
    </lineage>
</organism>
<accession>A0A4C1TY21</accession>
<comment type="caution">
    <text evidence="1">The sequence shown here is derived from an EMBL/GenBank/DDBJ whole genome shotgun (WGS) entry which is preliminary data.</text>
</comment>
<evidence type="ECO:0000313" key="1">
    <source>
        <dbReference type="EMBL" id="GBP18952.1"/>
    </source>
</evidence>
<keyword evidence="2" id="KW-1185">Reference proteome</keyword>
<name>A0A4C1TY21_EUMVA</name>
<dbReference type="EMBL" id="BGZK01000103">
    <property type="protein sequence ID" value="GBP18952.1"/>
    <property type="molecule type" value="Genomic_DNA"/>
</dbReference>
<gene>
    <name evidence="1" type="ORF">EVAR_78420_1</name>
</gene>
<dbReference type="AlphaFoldDB" id="A0A4C1TY21"/>
<reference evidence="1 2" key="1">
    <citation type="journal article" date="2019" name="Commun. Biol.">
        <title>The bagworm genome reveals a unique fibroin gene that provides high tensile strength.</title>
        <authorList>
            <person name="Kono N."/>
            <person name="Nakamura H."/>
            <person name="Ohtoshi R."/>
            <person name="Tomita M."/>
            <person name="Numata K."/>
            <person name="Arakawa K."/>
        </authorList>
    </citation>
    <scope>NUCLEOTIDE SEQUENCE [LARGE SCALE GENOMIC DNA]</scope>
</reference>